<accession>A0ABW5E4S6</accession>
<reference evidence="5" key="1">
    <citation type="journal article" date="2019" name="Int. J. Syst. Evol. Microbiol.">
        <title>The Global Catalogue of Microorganisms (GCM) 10K type strain sequencing project: providing services to taxonomists for standard genome sequencing and annotation.</title>
        <authorList>
            <consortium name="The Broad Institute Genomics Platform"/>
            <consortium name="The Broad Institute Genome Sequencing Center for Infectious Disease"/>
            <person name="Wu L."/>
            <person name="Ma J."/>
        </authorList>
    </citation>
    <scope>NUCLEOTIDE SEQUENCE [LARGE SCALE GENOMIC DNA]</scope>
    <source>
        <strain evidence="5">JCM 16545</strain>
    </source>
</reference>
<keyword evidence="1 3" id="KW-0808">Transferase</keyword>
<dbReference type="Pfam" id="PF01128">
    <property type="entry name" value="IspD"/>
    <property type="match status" value="1"/>
</dbReference>
<gene>
    <name evidence="3 4" type="primary">ispD</name>
    <name evidence="4" type="ORF">ACFSQZ_11325</name>
</gene>
<evidence type="ECO:0000313" key="4">
    <source>
        <dbReference type="EMBL" id="MFD2277063.1"/>
    </source>
</evidence>
<feature type="site" description="Positions MEP for the nucleophilic attack" evidence="3">
    <location>
        <position position="203"/>
    </location>
</feature>
<protein>
    <recommendedName>
        <fullName evidence="3">2-C-methyl-D-erythritol 4-phosphate cytidylyltransferase</fullName>
        <ecNumber evidence="3">2.7.7.60</ecNumber>
    </recommendedName>
    <alternativeName>
        <fullName evidence="3">4-diphosphocytidyl-2C-methyl-D-erythritol synthase</fullName>
    </alternativeName>
    <alternativeName>
        <fullName evidence="3">MEP cytidylyltransferase</fullName>
        <shortName evidence="3">MCT</shortName>
    </alternativeName>
</protein>
<dbReference type="EC" id="2.7.7.60" evidence="3"/>
<dbReference type="HAMAP" id="MF_00108">
    <property type="entry name" value="IspD"/>
    <property type="match status" value="1"/>
</dbReference>
<keyword evidence="5" id="KW-1185">Reference proteome</keyword>
<dbReference type="Gene3D" id="3.90.550.10">
    <property type="entry name" value="Spore Coat Polysaccharide Biosynthesis Protein SpsA, Chain A"/>
    <property type="match status" value="1"/>
</dbReference>
<comment type="catalytic activity">
    <reaction evidence="3">
        <text>2-C-methyl-D-erythritol 4-phosphate + CTP + H(+) = 4-CDP-2-C-methyl-D-erythritol + diphosphate</text>
        <dbReference type="Rhea" id="RHEA:13429"/>
        <dbReference type="ChEBI" id="CHEBI:15378"/>
        <dbReference type="ChEBI" id="CHEBI:33019"/>
        <dbReference type="ChEBI" id="CHEBI:37563"/>
        <dbReference type="ChEBI" id="CHEBI:57823"/>
        <dbReference type="ChEBI" id="CHEBI:58262"/>
        <dbReference type="EC" id="2.7.7.60"/>
    </reaction>
</comment>
<proteinExistence type="inferred from homology"/>
<dbReference type="GO" id="GO:0050518">
    <property type="term" value="F:2-C-methyl-D-erythritol 4-phosphate cytidylyltransferase activity"/>
    <property type="evidence" value="ECO:0007669"/>
    <property type="project" value="UniProtKB-EC"/>
</dbReference>
<evidence type="ECO:0000313" key="5">
    <source>
        <dbReference type="Proteomes" id="UP001597297"/>
    </source>
</evidence>
<dbReference type="SUPFAM" id="SSF53448">
    <property type="entry name" value="Nucleotide-diphospho-sugar transferases"/>
    <property type="match status" value="1"/>
</dbReference>
<dbReference type="PANTHER" id="PTHR32125:SF4">
    <property type="entry name" value="2-C-METHYL-D-ERYTHRITOL 4-PHOSPHATE CYTIDYLYLTRANSFERASE, CHLOROPLASTIC"/>
    <property type="match status" value="1"/>
</dbReference>
<feature type="site" description="Positions MEP for the nucleophilic attack" evidence="3">
    <location>
        <position position="147"/>
    </location>
</feature>
<keyword evidence="3" id="KW-0414">Isoprene biosynthesis</keyword>
<dbReference type="PANTHER" id="PTHR32125">
    <property type="entry name" value="2-C-METHYL-D-ERYTHRITOL 4-PHOSPHATE CYTIDYLYLTRANSFERASE, CHLOROPLASTIC"/>
    <property type="match status" value="1"/>
</dbReference>
<dbReference type="EMBL" id="JBHUJC010000037">
    <property type="protein sequence ID" value="MFD2277063.1"/>
    <property type="molecule type" value="Genomic_DNA"/>
</dbReference>
<dbReference type="InterPro" id="IPR029044">
    <property type="entry name" value="Nucleotide-diphossugar_trans"/>
</dbReference>
<evidence type="ECO:0000256" key="1">
    <source>
        <dbReference type="ARBA" id="ARBA00022679"/>
    </source>
</evidence>
<comment type="caution">
    <text evidence="4">The sequence shown here is derived from an EMBL/GenBank/DDBJ whole genome shotgun (WGS) entry which is preliminary data.</text>
</comment>
<dbReference type="InterPro" id="IPR050088">
    <property type="entry name" value="IspD/TarI_cytidylyltransf_bact"/>
</dbReference>
<feature type="site" description="Transition state stabilizer" evidence="3">
    <location>
        <position position="14"/>
    </location>
</feature>
<comment type="similarity">
    <text evidence="3">Belongs to the IspD/TarI cytidylyltransferase family. IspD subfamily.</text>
</comment>
<comment type="pathway">
    <text evidence="3">Isoprenoid biosynthesis; isopentenyl diphosphate biosynthesis via DXP pathway; isopentenyl diphosphate from 1-deoxy-D-xylulose 5-phosphate: step 2/6.</text>
</comment>
<feature type="site" description="Transition state stabilizer" evidence="3">
    <location>
        <position position="19"/>
    </location>
</feature>
<dbReference type="NCBIfam" id="TIGR00453">
    <property type="entry name" value="ispD"/>
    <property type="match status" value="1"/>
</dbReference>
<dbReference type="InterPro" id="IPR034683">
    <property type="entry name" value="IspD/TarI"/>
</dbReference>
<evidence type="ECO:0000256" key="2">
    <source>
        <dbReference type="ARBA" id="ARBA00022695"/>
    </source>
</evidence>
<dbReference type="Proteomes" id="UP001597297">
    <property type="component" value="Unassembled WGS sequence"/>
</dbReference>
<keyword evidence="2 3" id="KW-0548">Nucleotidyltransferase</keyword>
<dbReference type="CDD" id="cd02516">
    <property type="entry name" value="CDP-ME_synthetase"/>
    <property type="match status" value="1"/>
</dbReference>
<evidence type="ECO:0000256" key="3">
    <source>
        <dbReference type="HAMAP-Rule" id="MF_00108"/>
    </source>
</evidence>
<dbReference type="RefSeq" id="WP_377093150.1">
    <property type="nucleotide sequence ID" value="NZ_JBHSJM010000001.1"/>
</dbReference>
<organism evidence="4 5">
    <name type="scientific">Rubritalea spongiae</name>
    <dbReference type="NCBI Taxonomy" id="430797"/>
    <lineage>
        <taxon>Bacteria</taxon>
        <taxon>Pseudomonadati</taxon>
        <taxon>Verrucomicrobiota</taxon>
        <taxon>Verrucomicrobiia</taxon>
        <taxon>Verrucomicrobiales</taxon>
        <taxon>Rubritaleaceae</taxon>
        <taxon>Rubritalea</taxon>
    </lineage>
</organism>
<name>A0ABW5E4S6_9BACT</name>
<comment type="function">
    <text evidence="3">Catalyzes the formation of 4-diphosphocytidyl-2-C-methyl-D-erythritol from CTP and 2-C-methyl-D-erythritol 4-phosphate (MEP).</text>
</comment>
<sequence length="219" mass="24011">MLSAIIVAAGSSRRMGFDKLMAPLAGDPVLEHTTNAFLQSPDVAEVILVCPEERFNQLDLLENGTLIKRVDGGSDRHNSVANGLATLDQGSSFVAVHDGARPLISQTQIRATLDAAEEYKAATSARRVTETVKRADANQYISEAVDRENLWLMETPQIFDKQLLLKAYRNVEETNTLVTDEVSALQLIGIKTYLVPNPTPNLKITFPEDLALAELLLSH</sequence>
<dbReference type="InterPro" id="IPR001228">
    <property type="entry name" value="IspD"/>
</dbReference>